<dbReference type="AlphaFoldDB" id="A0A7S2VYM2"/>
<keyword evidence="1" id="KW-1133">Transmembrane helix</keyword>
<feature type="transmembrane region" description="Helical" evidence="1">
    <location>
        <begin position="73"/>
        <end position="97"/>
    </location>
</feature>
<feature type="transmembrane region" description="Helical" evidence="1">
    <location>
        <begin position="12"/>
        <end position="32"/>
    </location>
</feature>
<keyword evidence="1" id="KW-0472">Membrane</keyword>
<dbReference type="EMBL" id="HBHI01000805">
    <property type="protein sequence ID" value="CAD9656547.1"/>
    <property type="molecule type" value="Transcribed_RNA"/>
</dbReference>
<proteinExistence type="predicted"/>
<feature type="transmembrane region" description="Helical" evidence="1">
    <location>
        <begin position="44"/>
        <end position="61"/>
    </location>
</feature>
<reference evidence="2" key="1">
    <citation type="submission" date="2021-01" db="EMBL/GenBank/DDBJ databases">
        <authorList>
            <person name="Corre E."/>
            <person name="Pelletier E."/>
            <person name="Niang G."/>
            <person name="Scheremetjew M."/>
            <person name="Finn R."/>
            <person name="Kale V."/>
            <person name="Holt S."/>
            <person name="Cochrane G."/>
            <person name="Meng A."/>
            <person name="Brown T."/>
            <person name="Cohen L."/>
        </authorList>
    </citation>
    <scope>NUCLEOTIDE SEQUENCE</scope>
    <source>
        <strain evidence="2">CCMP1452</strain>
    </source>
</reference>
<evidence type="ECO:0000313" key="2">
    <source>
        <dbReference type="EMBL" id="CAD9656547.1"/>
    </source>
</evidence>
<organism evidence="2">
    <name type="scientific">Eucampia antarctica</name>
    <dbReference type="NCBI Taxonomy" id="49252"/>
    <lineage>
        <taxon>Eukaryota</taxon>
        <taxon>Sar</taxon>
        <taxon>Stramenopiles</taxon>
        <taxon>Ochrophyta</taxon>
        <taxon>Bacillariophyta</taxon>
        <taxon>Mediophyceae</taxon>
        <taxon>Biddulphiophycidae</taxon>
        <taxon>Hemiaulales</taxon>
        <taxon>Hemiaulaceae</taxon>
        <taxon>Eucampia</taxon>
    </lineage>
</organism>
<evidence type="ECO:0000256" key="1">
    <source>
        <dbReference type="SAM" id="Phobius"/>
    </source>
</evidence>
<accession>A0A7S2VYM2</accession>
<sequence length="163" mass="18307">MNCCYNDAKLVLLVFSSSISVVSAIFLIWALANTMTKNSVDLGIISFTLSFFAGLFVVKRVNTGKSINKSEMILATIPYGVVALNYLLGVLIMTIYFKQRTGFIVYCSIFTLLWTGFGIIQWMLIQRFNYHLSPEITNNYNQSTNNYDTVEGTAINYASISSR</sequence>
<keyword evidence="1" id="KW-0812">Transmembrane</keyword>
<name>A0A7S2VYM2_9STRA</name>
<feature type="transmembrane region" description="Helical" evidence="1">
    <location>
        <begin position="103"/>
        <end position="125"/>
    </location>
</feature>
<gene>
    <name evidence="2" type="ORF">EANT1437_LOCUS346</name>
</gene>
<protein>
    <submittedName>
        <fullName evidence="2">Uncharacterized protein</fullName>
    </submittedName>
</protein>